<name>A0A9D4EWX4_DREPO</name>
<comment type="caution">
    <text evidence="2">The sequence shown here is derived from an EMBL/GenBank/DDBJ whole genome shotgun (WGS) entry which is preliminary data.</text>
</comment>
<protein>
    <submittedName>
        <fullName evidence="2">Uncharacterized protein</fullName>
    </submittedName>
</protein>
<dbReference type="Proteomes" id="UP000828390">
    <property type="component" value="Unassembled WGS sequence"/>
</dbReference>
<evidence type="ECO:0000313" key="2">
    <source>
        <dbReference type="EMBL" id="KAH3788215.1"/>
    </source>
</evidence>
<feature type="region of interest" description="Disordered" evidence="1">
    <location>
        <begin position="32"/>
        <end position="57"/>
    </location>
</feature>
<feature type="compositionally biased region" description="Acidic residues" evidence="1">
    <location>
        <begin position="44"/>
        <end position="57"/>
    </location>
</feature>
<accession>A0A9D4EWX4</accession>
<evidence type="ECO:0000256" key="1">
    <source>
        <dbReference type="SAM" id="MobiDB-lite"/>
    </source>
</evidence>
<evidence type="ECO:0000313" key="3">
    <source>
        <dbReference type="Proteomes" id="UP000828390"/>
    </source>
</evidence>
<keyword evidence="3" id="KW-1185">Reference proteome</keyword>
<sequence>METNPQRGLRLKKSLQIYSTEANLSRLTINAPEKVEKGYQPEVGDPDTDDEFFTDQD</sequence>
<organism evidence="2 3">
    <name type="scientific">Dreissena polymorpha</name>
    <name type="common">Zebra mussel</name>
    <name type="synonym">Mytilus polymorpha</name>
    <dbReference type="NCBI Taxonomy" id="45954"/>
    <lineage>
        <taxon>Eukaryota</taxon>
        <taxon>Metazoa</taxon>
        <taxon>Spiralia</taxon>
        <taxon>Lophotrochozoa</taxon>
        <taxon>Mollusca</taxon>
        <taxon>Bivalvia</taxon>
        <taxon>Autobranchia</taxon>
        <taxon>Heteroconchia</taxon>
        <taxon>Euheterodonta</taxon>
        <taxon>Imparidentia</taxon>
        <taxon>Neoheterodontei</taxon>
        <taxon>Myida</taxon>
        <taxon>Dreissenoidea</taxon>
        <taxon>Dreissenidae</taxon>
        <taxon>Dreissena</taxon>
    </lineage>
</organism>
<proteinExistence type="predicted"/>
<reference evidence="2" key="2">
    <citation type="submission" date="2020-11" db="EMBL/GenBank/DDBJ databases">
        <authorList>
            <person name="McCartney M.A."/>
            <person name="Auch B."/>
            <person name="Kono T."/>
            <person name="Mallez S."/>
            <person name="Becker A."/>
            <person name="Gohl D.M."/>
            <person name="Silverstein K.A.T."/>
            <person name="Koren S."/>
            <person name="Bechman K.B."/>
            <person name="Herman A."/>
            <person name="Abrahante J.E."/>
            <person name="Garbe J."/>
        </authorList>
    </citation>
    <scope>NUCLEOTIDE SEQUENCE</scope>
    <source>
        <strain evidence="2">Duluth1</strain>
        <tissue evidence="2">Whole animal</tissue>
    </source>
</reference>
<dbReference type="AlphaFoldDB" id="A0A9D4EWX4"/>
<gene>
    <name evidence="2" type="ORF">DPMN_166349</name>
</gene>
<reference evidence="2" key="1">
    <citation type="journal article" date="2019" name="bioRxiv">
        <title>The Genome of the Zebra Mussel, Dreissena polymorpha: A Resource for Invasive Species Research.</title>
        <authorList>
            <person name="McCartney M.A."/>
            <person name="Auch B."/>
            <person name="Kono T."/>
            <person name="Mallez S."/>
            <person name="Zhang Y."/>
            <person name="Obille A."/>
            <person name="Becker A."/>
            <person name="Abrahante J.E."/>
            <person name="Garbe J."/>
            <person name="Badalamenti J.P."/>
            <person name="Herman A."/>
            <person name="Mangelson H."/>
            <person name="Liachko I."/>
            <person name="Sullivan S."/>
            <person name="Sone E.D."/>
            <person name="Koren S."/>
            <person name="Silverstein K.A.T."/>
            <person name="Beckman K.B."/>
            <person name="Gohl D.M."/>
        </authorList>
    </citation>
    <scope>NUCLEOTIDE SEQUENCE</scope>
    <source>
        <strain evidence="2">Duluth1</strain>
        <tissue evidence="2">Whole animal</tissue>
    </source>
</reference>
<dbReference type="EMBL" id="JAIWYP010000008">
    <property type="protein sequence ID" value="KAH3788215.1"/>
    <property type="molecule type" value="Genomic_DNA"/>
</dbReference>